<dbReference type="Pfam" id="PF03485">
    <property type="entry name" value="Arg_tRNA_synt_N"/>
    <property type="match status" value="1"/>
</dbReference>
<dbReference type="Gene3D" id="3.40.50.300">
    <property type="entry name" value="P-loop containing nucleotide triphosphate hydrolases"/>
    <property type="match status" value="1"/>
</dbReference>
<sequence>MTSYTYLFKYIIIGDTGVGKSCLLLQFTDKRFQPEHDLTIGVEFGARIIALEGKQYKLQIWDTAGQESFRSITRSYYRGAACALLVYDISRRETFNHLNTWLSDVKQYASNNMVIMLVGNKCDMHPQRKVSKEEAETFAKEHGLYFMETSAKTTENVEEVHIFLNVYGSRFNKFRNVLIDSKKNSSPHLEWLEGLLNSFCYQLIIITIIADYQCQSALSIFPLVKSQPGAPKSPQEVAELLIEHFPSVSAVSDIGLTGPGFINITFSPDFLCKLMDNIYRNGAVFPKPSHKKRIVIDFSSPNIAKQMHVGHLRSTIIGDTLSRVFEYLGHEVFRLNHVGDWGTQFGMLICHLEDKFPDFATESPAIGDLQVFYQESKKRFDEDEGFRKRAYKGVVTLQNGDPTVTRAWKLICDVSRAEFQRIYDKLDINIEEKGESFYQQFMPSMVQYLESKGLLTIENGRKLMYCMEGKPPLTVQKSDGGFTYDTSDLAALRYRLIDMKADWVLYVVDAGQSLHFELIFEAAKLAGILDPTKHRVEHVAFGVVHDASGKKFKTRSGETVKLQDLLDKAVQHAATIAEEKRAESHEPGSSDVSGKHEVIAYSAIKYADLKNRRTADYSFSFERMMSLKGDTAARLLYSYARIVSISKKAGEFLSGRPPLEKLYHPSEVFSFFRFHFESYDAHSLQIKLIKQTLRFPEVVRAIVEKDLMPHGLCSFLYNLSDTFNIFYRDCKCVEVQEGTVIKVNINRLTLCDAVAIIFRQCFYLLGLKTVDSM</sequence>
<proteinExistence type="inferred from homology"/>
<dbReference type="Pfam" id="PF00071">
    <property type="entry name" value="Ras"/>
    <property type="match status" value="1"/>
</dbReference>
<dbReference type="PANTHER" id="PTHR11956">
    <property type="entry name" value="ARGINYL-TRNA SYNTHETASE"/>
    <property type="match status" value="1"/>
</dbReference>
<dbReference type="InterPro" id="IPR035684">
    <property type="entry name" value="ArgRS_core"/>
</dbReference>
<dbReference type="SUPFAM" id="SSF55190">
    <property type="entry name" value="Arginyl-tRNA synthetase (ArgRS), N-terminal 'additional' domain"/>
    <property type="match status" value="1"/>
</dbReference>
<dbReference type="PROSITE" id="PS51419">
    <property type="entry name" value="RAB"/>
    <property type="match status" value="1"/>
</dbReference>
<evidence type="ECO:0000256" key="2">
    <source>
        <dbReference type="ARBA" id="ARBA00012837"/>
    </source>
</evidence>
<keyword evidence="4 10" id="KW-0547">Nucleotide-binding</keyword>
<dbReference type="PANTHER" id="PTHR11956:SF5">
    <property type="entry name" value="ARGININE--TRNA LIGASE, CYTOPLASMIC"/>
    <property type="match status" value="1"/>
</dbReference>
<comment type="caution">
    <text evidence="12">The sequence shown here is derived from an EMBL/GenBank/DDBJ whole genome shotgun (WGS) entry which is preliminary data.</text>
</comment>
<dbReference type="GO" id="GO:0005737">
    <property type="term" value="C:cytoplasm"/>
    <property type="evidence" value="ECO:0007669"/>
    <property type="project" value="InterPro"/>
</dbReference>
<name>A0AA38LZP3_9CUCU</name>
<dbReference type="HAMAP" id="MF_00123">
    <property type="entry name" value="Arg_tRNA_synth"/>
    <property type="match status" value="1"/>
</dbReference>
<dbReference type="FunFam" id="3.40.50.300:FF:002078">
    <property type="entry name" value="Ras-related protein RabQ"/>
    <property type="match status" value="1"/>
</dbReference>
<evidence type="ECO:0000256" key="3">
    <source>
        <dbReference type="ARBA" id="ARBA00022598"/>
    </source>
</evidence>
<dbReference type="NCBIfam" id="TIGR00456">
    <property type="entry name" value="argS"/>
    <property type="match status" value="1"/>
</dbReference>
<dbReference type="InterPro" id="IPR005148">
    <property type="entry name" value="Arg-tRNA-synth_N"/>
</dbReference>
<dbReference type="InterPro" id="IPR001278">
    <property type="entry name" value="Arg-tRNA-ligase"/>
</dbReference>
<dbReference type="SUPFAM" id="SSF52374">
    <property type="entry name" value="Nucleotidylyl transferase"/>
    <property type="match status" value="1"/>
</dbReference>
<feature type="domain" description="DALR anticodon binding" evidence="11">
    <location>
        <begin position="635"/>
        <end position="773"/>
    </location>
</feature>
<evidence type="ECO:0000313" key="13">
    <source>
        <dbReference type="Proteomes" id="UP001168821"/>
    </source>
</evidence>
<dbReference type="PROSITE" id="PS00178">
    <property type="entry name" value="AA_TRNA_LIGASE_I"/>
    <property type="match status" value="1"/>
</dbReference>
<evidence type="ECO:0000256" key="4">
    <source>
        <dbReference type="ARBA" id="ARBA00022741"/>
    </source>
</evidence>
<evidence type="ECO:0000256" key="10">
    <source>
        <dbReference type="RuleBase" id="RU363038"/>
    </source>
</evidence>
<comment type="similarity">
    <text evidence="1 10">Belongs to the class-I aminoacyl-tRNA synthetase family.</text>
</comment>
<dbReference type="GO" id="GO:0006420">
    <property type="term" value="P:arginyl-tRNA aminoacylation"/>
    <property type="evidence" value="ECO:0007669"/>
    <property type="project" value="InterPro"/>
</dbReference>
<keyword evidence="13" id="KW-1185">Reference proteome</keyword>
<dbReference type="InterPro" id="IPR005225">
    <property type="entry name" value="Small_GTP-bd"/>
</dbReference>
<dbReference type="Pfam" id="PF00750">
    <property type="entry name" value="tRNA-synt_1d"/>
    <property type="match status" value="1"/>
</dbReference>
<keyword evidence="5 10" id="KW-0067">ATP-binding</keyword>
<dbReference type="InterPro" id="IPR001412">
    <property type="entry name" value="aa-tRNA-synth_I_CS"/>
</dbReference>
<accession>A0AA38LZP3</accession>
<dbReference type="SMART" id="SM00174">
    <property type="entry name" value="RHO"/>
    <property type="match status" value="1"/>
</dbReference>
<protein>
    <recommendedName>
        <fullName evidence="2">arginine--tRNA ligase</fullName>
        <ecNumber evidence="2">6.1.1.19</ecNumber>
    </recommendedName>
    <alternativeName>
        <fullName evidence="8">Arginyl-tRNA synthetase</fullName>
    </alternativeName>
</protein>
<keyword evidence="6 10" id="KW-0648">Protein biosynthesis</keyword>
<evidence type="ECO:0000256" key="9">
    <source>
        <dbReference type="ARBA" id="ARBA00049339"/>
    </source>
</evidence>
<keyword evidence="3 10" id="KW-0436">Ligase</keyword>
<reference evidence="12" key="1">
    <citation type="journal article" date="2023" name="G3 (Bethesda)">
        <title>Whole genome assemblies of Zophobas morio and Tenebrio molitor.</title>
        <authorList>
            <person name="Kaur S."/>
            <person name="Stinson S.A."/>
            <person name="diCenzo G.C."/>
        </authorList>
    </citation>
    <scope>NUCLEOTIDE SEQUENCE</scope>
    <source>
        <strain evidence="12">QUZm001</strain>
    </source>
</reference>
<organism evidence="12 13">
    <name type="scientific">Zophobas morio</name>
    <dbReference type="NCBI Taxonomy" id="2755281"/>
    <lineage>
        <taxon>Eukaryota</taxon>
        <taxon>Metazoa</taxon>
        <taxon>Ecdysozoa</taxon>
        <taxon>Arthropoda</taxon>
        <taxon>Hexapoda</taxon>
        <taxon>Insecta</taxon>
        <taxon>Pterygota</taxon>
        <taxon>Neoptera</taxon>
        <taxon>Endopterygota</taxon>
        <taxon>Coleoptera</taxon>
        <taxon>Polyphaga</taxon>
        <taxon>Cucujiformia</taxon>
        <taxon>Tenebrionidae</taxon>
        <taxon>Zophobas</taxon>
    </lineage>
</organism>
<dbReference type="InterPro" id="IPR001806">
    <property type="entry name" value="Small_GTPase"/>
</dbReference>
<evidence type="ECO:0000256" key="5">
    <source>
        <dbReference type="ARBA" id="ARBA00022840"/>
    </source>
</evidence>
<dbReference type="EMBL" id="JALNTZ010001830">
    <property type="protein sequence ID" value="KAJ3622612.1"/>
    <property type="molecule type" value="Genomic_DNA"/>
</dbReference>
<dbReference type="GO" id="GO:0004814">
    <property type="term" value="F:arginine-tRNA ligase activity"/>
    <property type="evidence" value="ECO:0007669"/>
    <property type="project" value="UniProtKB-EC"/>
</dbReference>
<dbReference type="Proteomes" id="UP001168821">
    <property type="component" value="Unassembled WGS sequence"/>
</dbReference>
<dbReference type="GO" id="GO:0005525">
    <property type="term" value="F:GTP binding"/>
    <property type="evidence" value="ECO:0007669"/>
    <property type="project" value="InterPro"/>
</dbReference>
<dbReference type="SMART" id="SM00175">
    <property type="entry name" value="RAB"/>
    <property type="match status" value="1"/>
</dbReference>
<dbReference type="PRINTS" id="PR00449">
    <property type="entry name" value="RASTRNSFRMNG"/>
</dbReference>
<dbReference type="PROSITE" id="PS51420">
    <property type="entry name" value="RHO"/>
    <property type="match status" value="1"/>
</dbReference>
<evidence type="ECO:0000256" key="7">
    <source>
        <dbReference type="ARBA" id="ARBA00023146"/>
    </source>
</evidence>
<dbReference type="SMART" id="SM00176">
    <property type="entry name" value="RAN"/>
    <property type="match status" value="1"/>
</dbReference>
<evidence type="ECO:0000256" key="8">
    <source>
        <dbReference type="ARBA" id="ARBA00033033"/>
    </source>
</evidence>
<evidence type="ECO:0000259" key="11">
    <source>
        <dbReference type="SMART" id="SM00836"/>
    </source>
</evidence>
<dbReference type="Pfam" id="PF05746">
    <property type="entry name" value="DALR_1"/>
    <property type="match status" value="1"/>
</dbReference>
<dbReference type="Gene3D" id="1.10.730.10">
    <property type="entry name" value="Isoleucyl-tRNA Synthetase, Domain 1"/>
    <property type="match status" value="1"/>
</dbReference>
<evidence type="ECO:0000256" key="6">
    <source>
        <dbReference type="ARBA" id="ARBA00022917"/>
    </source>
</evidence>
<dbReference type="SUPFAM" id="SSF47323">
    <property type="entry name" value="Anticodon-binding domain of a subclass of class I aminoacyl-tRNA synthetases"/>
    <property type="match status" value="1"/>
</dbReference>
<dbReference type="InterPro" id="IPR009080">
    <property type="entry name" value="tRNAsynth_Ia_anticodon-bd"/>
</dbReference>
<dbReference type="GO" id="GO:0005524">
    <property type="term" value="F:ATP binding"/>
    <property type="evidence" value="ECO:0007669"/>
    <property type="project" value="UniProtKB-KW"/>
</dbReference>
<evidence type="ECO:0000313" key="12">
    <source>
        <dbReference type="EMBL" id="KAJ3622612.1"/>
    </source>
</evidence>
<dbReference type="InterPro" id="IPR036695">
    <property type="entry name" value="Arg-tRNA-synth_N_sf"/>
</dbReference>
<dbReference type="PROSITE" id="PS51421">
    <property type="entry name" value="RAS"/>
    <property type="match status" value="1"/>
</dbReference>
<dbReference type="CDD" id="cd00671">
    <property type="entry name" value="ArgRS_core"/>
    <property type="match status" value="1"/>
</dbReference>
<dbReference type="SMART" id="SM00173">
    <property type="entry name" value="RAS"/>
    <property type="match status" value="1"/>
</dbReference>
<evidence type="ECO:0000256" key="1">
    <source>
        <dbReference type="ARBA" id="ARBA00005594"/>
    </source>
</evidence>
<dbReference type="SMART" id="SM00836">
    <property type="entry name" value="DALR_1"/>
    <property type="match status" value="1"/>
</dbReference>
<dbReference type="GO" id="GO:0003924">
    <property type="term" value="F:GTPase activity"/>
    <property type="evidence" value="ECO:0007669"/>
    <property type="project" value="InterPro"/>
</dbReference>
<dbReference type="FunFam" id="3.40.50.620:FF:000116">
    <property type="entry name" value="Arginine--tRNA ligase"/>
    <property type="match status" value="1"/>
</dbReference>
<dbReference type="NCBIfam" id="TIGR00231">
    <property type="entry name" value="small_GTP"/>
    <property type="match status" value="1"/>
</dbReference>
<gene>
    <name evidence="12" type="ORF">Zmor_004459</name>
</gene>
<dbReference type="InterPro" id="IPR014729">
    <property type="entry name" value="Rossmann-like_a/b/a_fold"/>
</dbReference>
<dbReference type="Gene3D" id="3.30.1360.70">
    <property type="entry name" value="Arginyl tRNA synthetase N-terminal domain"/>
    <property type="match status" value="1"/>
</dbReference>
<dbReference type="InterPro" id="IPR027417">
    <property type="entry name" value="P-loop_NTPase"/>
</dbReference>
<comment type="catalytic activity">
    <reaction evidence="9">
        <text>tRNA(Arg) + L-arginine + ATP = L-arginyl-tRNA(Arg) + AMP + diphosphate</text>
        <dbReference type="Rhea" id="RHEA:20301"/>
        <dbReference type="Rhea" id="RHEA-COMP:9658"/>
        <dbReference type="Rhea" id="RHEA-COMP:9673"/>
        <dbReference type="ChEBI" id="CHEBI:30616"/>
        <dbReference type="ChEBI" id="CHEBI:32682"/>
        <dbReference type="ChEBI" id="CHEBI:33019"/>
        <dbReference type="ChEBI" id="CHEBI:78442"/>
        <dbReference type="ChEBI" id="CHEBI:78513"/>
        <dbReference type="ChEBI" id="CHEBI:456215"/>
        <dbReference type="EC" id="6.1.1.19"/>
    </reaction>
</comment>
<keyword evidence="7 10" id="KW-0030">Aminoacyl-tRNA synthetase</keyword>
<dbReference type="SUPFAM" id="SSF52540">
    <property type="entry name" value="P-loop containing nucleoside triphosphate hydrolases"/>
    <property type="match status" value="1"/>
</dbReference>
<dbReference type="InterPro" id="IPR008909">
    <property type="entry name" value="DALR_anticod-bd"/>
</dbReference>
<dbReference type="AlphaFoldDB" id="A0AA38LZP3"/>
<dbReference type="Gene3D" id="3.40.50.620">
    <property type="entry name" value="HUPs"/>
    <property type="match status" value="1"/>
</dbReference>
<dbReference type="EC" id="6.1.1.19" evidence="2"/>